<evidence type="ECO:0000256" key="3">
    <source>
        <dbReference type="ARBA" id="ARBA00022801"/>
    </source>
</evidence>
<name>A0A060T991_BLAAD</name>
<dbReference type="NCBIfam" id="TIGR01230">
    <property type="entry name" value="agmatinase"/>
    <property type="match status" value="1"/>
</dbReference>
<reference evidence="7" key="2">
    <citation type="submission" date="2014-06" db="EMBL/GenBank/DDBJ databases">
        <title>The complete genome of Blastobotrys (Arxula) adeninivorans LS3 - a yeast of biotechnological interest.</title>
        <authorList>
            <person name="Kunze G."/>
            <person name="Gaillardin C."/>
            <person name="Czernicka M."/>
            <person name="Durrens P."/>
            <person name="Martin T."/>
            <person name="Boer E."/>
            <person name="Gabaldon T."/>
            <person name="Cruz J."/>
            <person name="Talla E."/>
            <person name="Marck C."/>
            <person name="Goffeau A."/>
            <person name="Barbe V."/>
            <person name="Baret P."/>
            <person name="Baronian K."/>
            <person name="Beier S."/>
            <person name="Bleykasten C."/>
            <person name="Bode R."/>
            <person name="Casaregola S."/>
            <person name="Despons L."/>
            <person name="Fairhead C."/>
            <person name="Giersberg M."/>
            <person name="Gierski P."/>
            <person name="Hahnel U."/>
            <person name="Hartmann A."/>
            <person name="Jankowska D."/>
            <person name="Jubin C."/>
            <person name="Jung P."/>
            <person name="Lafontaine I."/>
            <person name="Leh-Louis V."/>
            <person name="Lemaire M."/>
            <person name="Marcet-Houben M."/>
            <person name="Mascher M."/>
            <person name="Morel G."/>
            <person name="Richard G.-F."/>
            <person name="Riechen J."/>
            <person name="Sacerdot C."/>
            <person name="Sarkar A."/>
            <person name="Savel G."/>
            <person name="Schacherer J."/>
            <person name="Sherman D."/>
            <person name="Straub M.-L."/>
            <person name="Stein N."/>
            <person name="Thierry A."/>
            <person name="Trautwein-Schult A."/>
            <person name="Westhof E."/>
            <person name="Worch S."/>
            <person name="Dujon B."/>
            <person name="Souciet J.-L."/>
            <person name="Wincker P."/>
            <person name="Scholz U."/>
            <person name="Neuveglise N."/>
        </authorList>
    </citation>
    <scope>NUCLEOTIDE SEQUENCE</scope>
    <source>
        <strain evidence="7">LS3</strain>
    </source>
</reference>
<evidence type="ECO:0000256" key="1">
    <source>
        <dbReference type="ARBA" id="ARBA00009227"/>
    </source>
</evidence>
<keyword evidence="2 4" id="KW-0479">Metal-binding</keyword>
<organism evidence="7">
    <name type="scientific">Blastobotrys adeninivorans</name>
    <name type="common">Yeast</name>
    <name type="synonym">Arxula adeninivorans</name>
    <dbReference type="NCBI Taxonomy" id="409370"/>
    <lineage>
        <taxon>Eukaryota</taxon>
        <taxon>Fungi</taxon>
        <taxon>Dikarya</taxon>
        <taxon>Ascomycota</taxon>
        <taxon>Saccharomycotina</taxon>
        <taxon>Dipodascomycetes</taxon>
        <taxon>Dipodascales</taxon>
        <taxon>Trichomonascaceae</taxon>
        <taxon>Blastobotrys</taxon>
    </lineage>
</organism>
<evidence type="ECO:0000256" key="4">
    <source>
        <dbReference type="PIRSR" id="PIRSR036979-1"/>
    </source>
</evidence>
<feature type="binding site" evidence="4">
    <location>
        <position position="181"/>
    </location>
    <ligand>
        <name>Mn(2+)</name>
        <dbReference type="ChEBI" id="CHEBI:29035"/>
        <label>1</label>
    </ligand>
</feature>
<dbReference type="PRINTS" id="PR00116">
    <property type="entry name" value="ARGINASE"/>
</dbReference>
<feature type="chain" id="PRO_5001588041" evidence="6">
    <location>
        <begin position="17"/>
        <end position="367"/>
    </location>
</feature>
<dbReference type="PROSITE" id="PS51409">
    <property type="entry name" value="ARGINASE_2"/>
    <property type="match status" value="1"/>
</dbReference>
<dbReference type="EMBL" id="HG937693">
    <property type="protein sequence ID" value="CDP35731.1"/>
    <property type="molecule type" value="Genomic_DNA"/>
</dbReference>
<feature type="binding site" evidence="4">
    <location>
        <position position="158"/>
    </location>
    <ligand>
        <name>Mn(2+)</name>
        <dbReference type="ChEBI" id="CHEBI:29035"/>
        <label>1</label>
    </ligand>
</feature>
<feature type="binding site" evidence="4">
    <location>
        <position position="185"/>
    </location>
    <ligand>
        <name>Mn(2+)</name>
        <dbReference type="ChEBI" id="CHEBI:29035"/>
        <label>1</label>
    </ligand>
</feature>
<accession>A0A060T991</accession>
<dbReference type="InterPro" id="IPR006035">
    <property type="entry name" value="Ureohydrolase"/>
</dbReference>
<gene>
    <name evidence="7" type="ORF">GNLVRS02_ARAD1C42174g</name>
</gene>
<dbReference type="CDD" id="cd11592">
    <property type="entry name" value="Agmatinase_PAH"/>
    <property type="match status" value="1"/>
</dbReference>
<dbReference type="InterPro" id="IPR020855">
    <property type="entry name" value="Ureohydrolase_Mn_BS"/>
</dbReference>
<dbReference type="Pfam" id="PF00491">
    <property type="entry name" value="Arginase"/>
    <property type="match status" value="1"/>
</dbReference>
<dbReference type="GO" id="GO:0046872">
    <property type="term" value="F:metal ion binding"/>
    <property type="evidence" value="ECO:0007669"/>
    <property type="project" value="UniProtKB-KW"/>
</dbReference>
<feature type="binding site" evidence="4">
    <location>
        <position position="183"/>
    </location>
    <ligand>
        <name>Mn(2+)</name>
        <dbReference type="ChEBI" id="CHEBI:29035"/>
        <label>1</label>
    </ligand>
</feature>
<keyword evidence="6" id="KW-0732">Signal</keyword>
<dbReference type="SUPFAM" id="SSF52768">
    <property type="entry name" value="Arginase/deacetylase"/>
    <property type="match status" value="1"/>
</dbReference>
<dbReference type="GO" id="GO:0033389">
    <property type="term" value="P:putrescine biosynthetic process from arginine, via agmatine"/>
    <property type="evidence" value="ECO:0007669"/>
    <property type="project" value="TreeGrafter"/>
</dbReference>
<evidence type="ECO:0000313" key="7">
    <source>
        <dbReference type="EMBL" id="CDP35731.1"/>
    </source>
</evidence>
<feature type="binding site" evidence="4">
    <location>
        <position position="280"/>
    </location>
    <ligand>
        <name>Mn(2+)</name>
        <dbReference type="ChEBI" id="CHEBI:29035"/>
        <label>1</label>
    </ligand>
</feature>
<dbReference type="InterPro" id="IPR005925">
    <property type="entry name" value="Agmatinase-rel"/>
</dbReference>
<comment type="similarity">
    <text evidence="1">Belongs to the arginase family. Agmatinase subfamily.</text>
</comment>
<comment type="cofactor">
    <cofactor evidence="4">
        <name>Mn(2+)</name>
        <dbReference type="ChEBI" id="CHEBI:29035"/>
    </cofactor>
    <text evidence="4">Binds 2 manganese ions per subunit.</text>
</comment>
<dbReference type="GO" id="GO:0008783">
    <property type="term" value="F:agmatinase activity"/>
    <property type="evidence" value="ECO:0007669"/>
    <property type="project" value="TreeGrafter"/>
</dbReference>
<reference evidence="7" key="1">
    <citation type="submission" date="2014-02" db="EMBL/GenBank/DDBJ databases">
        <authorList>
            <person name="Genoscope - CEA"/>
        </authorList>
    </citation>
    <scope>NUCLEOTIDE SEQUENCE</scope>
    <source>
        <strain evidence="7">LS3</strain>
    </source>
</reference>
<dbReference type="PANTHER" id="PTHR11358">
    <property type="entry name" value="ARGINASE/AGMATINASE"/>
    <property type="match status" value="1"/>
</dbReference>
<evidence type="ECO:0000256" key="6">
    <source>
        <dbReference type="SAM" id="SignalP"/>
    </source>
</evidence>
<evidence type="ECO:0000256" key="5">
    <source>
        <dbReference type="RuleBase" id="RU003684"/>
    </source>
</evidence>
<sequence length="367" mass="39598">MKTSIVVASLVAAASASLTLEDKWGTDWPFSGISTFAHLPTEKCLVNPDESFDIGVIGVPFDTAVSYRPGARFGPRAIRAASMRQTSLRGFNARAGINPYANWAKIIDCMDMPVTPVDNKIALTQMTAGYKELLKRPVAYTANGTDSVPRLITLGGDHSIVLPALRAYHEVYGPITVIHFDAHLDTWLPSAYPSAWGDTEFTHGSMFWMAAQEGLLDKDHCVHAGLRTRLSGVDWADYESDDQSGFARIGSDEIMGDVQGVVSKILDRVPKDVPVYISVDIDVIDPGMAPGTGTPEAGGWLTRELIQVIRGLSGLNIIGADVVEVSPAYDHAEITALAGAQIAYELITSMVQVGVPTVNKKIQKDEL</sequence>
<keyword evidence="4" id="KW-0464">Manganese</keyword>
<dbReference type="PIRSF" id="PIRSF036979">
    <property type="entry name" value="Arginase"/>
    <property type="match status" value="1"/>
</dbReference>
<feature type="signal peptide" evidence="6">
    <location>
        <begin position="1"/>
        <end position="16"/>
    </location>
</feature>
<proteinExistence type="inferred from homology"/>
<keyword evidence="3 5" id="KW-0378">Hydrolase</keyword>
<dbReference type="PANTHER" id="PTHR11358:SF26">
    <property type="entry name" value="GUANIDINO ACID HYDROLASE, MITOCHONDRIAL"/>
    <property type="match status" value="1"/>
</dbReference>
<dbReference type="FunFam" id="3.40.800.10:FF:000014">
    <property type="entry name" value="Arginase family protein"/>
    <property type="match status" value="1"/>
</dbReference>
<protein>
    <submittedName>
        <fullName evidence="7">ARAD1C42174p</fullName>
    </submittedName>
</protein>
<dbReference type="PhylomeDB" id="A0A060T991"/>
<dbReference type="Gene3D" id="3.40.800.10">
    <property type="entry name" value="Ureohydrolase domain"/>
    <property type="match status" value="1"/>
</dbReference>
<feature type="binding site" evidence="4">
    <location>
        <position position="282"/>
    </location>
    <ligand>
        <name>Mn(2+)</name>
        <dbReference type="ChEBI" id="CHEBI:29035"/>
        <label>1</label>
    </ligand>
</feature>
<dbReference type="AlphaFoldDB" id="A0A060T991"/>
<dbReference type="PROSITE" id="PS01053">
    <property type="entry name" value="ARGINASE_1"/>
    <property type="match status" value="1"/>
</dbReference>
<evidence type="ECO:0000256" key="2">
    <source>
        <dbReference type="ARBA" id="ARBA00022723"/>
    </source>
</evidence>
<dbReference type="InterPro" id="IPR023696">
    <property type="entry name" value="Ureohydrolase_dom_sf"/>
</dbReference>